<dbReference type="PANTHER" id="PTHR12506">
    <property type="entry name" value="PROTEIN PHOSPHATASE RELATED"/>
    <property type="match status" value="1"/>
</dbReference>
<evidence type="ECO:0000259" key="6">
    <source>
        <dbReference type="PROSITE" id="PS50103"/>
    </source>
</evidence>
<dbReference type="InterPro" id="IPR029071">
    <property type="entry name" value="Ubiquitin-like_domsf"/>
</dbReference>
<keyword evidence="2 5" id="KW-0863">Zinc-finger</keyword>
<evidence type="ECO:0000256" key="1">
    <source>
        <dbReference type="ARBA" id="ARBA00022723"/>
    </source>
</evidence>
<evidence type="ECO:0000256" key="3">
    <source>
        <dbReference type="ARBA" id="ARBA00022833"/>
    </source>
</evidence>
<feature type="domain" description="C3H1-type" evidence="6">
    <location>
        <begin position="75"/>
        <end position="103"/>
    </location>
</feature>
<dbReference type="AlphaFoldDB" id="A0A0D3HQX3"/>
<reference evidence="7" key="1">
    <citation type="journal article" date="2009" name="Rice">
        <title>De Novo Next Generation Sequencing of Plant Genomes.</title>
        <authorList>
            <person name="Rounsley S."/>
            <person name="Marri P.R."/>
            <person name="Yu Y."/>
            <person name="He R."/>
            <person name="Sisneros N."/>
            <person name="Goicoechea J.L."/>
            <person name="Lee S.J."/>
            <person name="Angelova A."/>
            <person name="Kudrna D."/>
            <person name="Luo M."/>
            <person name="Affourtit J."/>
            <person name="Desany B."/>
            <person name="Knight J."/>
            <person name="Niazi F."/>
            <person name="Egholm M."/>
            <person name="Wing R.A."/>
        </authorList>
    </citation>
    <scope>NUCLEOTIDE SEQUENCE [LARGE SCALE GENOMIC DNA]</scope>
    <source>
        <strain evidence="7">cv. IRGC 105608</strain>
    </source>
</reference>
<protein>
    <recommendedName>
        <fullName evidence="6">C3H1-type domain-containing protein</fullName>
    </recommendedName>
</protein>
<evidence type="ECO:0000256" key="2">
    <source>
        <dbReference type="ARBA" id="ARBA00022771"/>
    </source>
</evidence>
<evidence type="ECO:0000313" key="7">
    <source>
        <dbReference type="EnsemblPlants" id="OBART12G01500.1"/>
    </source>
</evidence>
<dbReference type="InterPro" id="IPR000571">
    <property type="entry name" value="Znf_CCCH"/>
</dbReference>
<dbReference type="Gramene" id="OBART12G01500.1">
    <property type="protein sequence ID" value="OBART12G01500.1"/>
    <property type="gene ID" value="OBART12G01500"/>
</dbReference>
<dbReference type="PANTHER" id="PTHR12506:SF82">
    <property type="entry name" value="ZINC FINGER CCCH DOMAIN-CONTAINING PROTEIN 64-RELATED"/>
    <property type="match status" value="1"/>
</dbReference>
<keyword evidence="4" id="KW-0238">DNA-binding</keyword>
<dbReference type="PaxDb" id="65489-OBART12G01500.1"/>
<dbReference type="PROSITE" id="PS50103">
    <property type="entry name" value="ZF_C3H1"/>
    <property type="match status" value="1"/>
</dbReference>
<dbReference type="GO" id="GO:0003729">
    <property type="term" value="F:mRNA binding"/>
    <property type="evidence" value="ECO:0007669"/>
    <property type="project" value="TreeGrafter"/>
</dbReference>
<feature type="zinc finger region" description="C3H1-type" evidence="5">
    <location>
        <begin position="75"/>
        <end position="103"/>
    </location>
</feature>
<evidence type="ECO:0000256" key="5">
    <source>
        <dbReference type="PROSITE-ProRule" id="PRU00723"/>
    </source>
</evidence>
<accession>A0A0D3HQX3</accession>
<reference evidence="7" key="2">
    <citation type="submission" date="2015-03" db="UniProtKB">
        <authorList>
            <consortium name="EnsemblPlants"/>
        </authorList>
    </citation>
    <scope>IDENTIFICATION</scope>
</reference>
<proteinExistence type="predicted"/>
<dbReference type="STRING" id="65489.A0A0D3HQX3"/>
<dbReference type="Proteomes" id="UP000026960">
    <property type="component" value="Chromosome 12"/>
</dbReference>
<name>A0A0D3HQX3_9ORYZ</name>
<dbReference type="EnsemblPlants" id="OBART12G01500.1">
    <property type="protein sequence ID" value="OBART12G01500.1"/>
    <property type="gene ID" value="OBART12G01500"/>
</dbReference>
<organism evidence="7">
    <name type="scientific">Oryza barthii</name>
    <dbReference type="NCBI Taxonomy" id="65489"/>
    <lineage>
        <taxon>Eukaryota</taxon>
        <taxon>Viridiplantae</taxon>
        <taxon>Streptophyta</taxon>
        <taxon>Embryophyta</taxon>
        <taxon>Tracheophyta</taxon>
        <taxon>Spermatophyta</taxon>
        <taxon>Magnoliopsida</taxon>
        <taxon>Liliopsida</taxon>
        <taxon>Poales</taxon>
        <taxon>Poaceae</taxon>
        <taxon>BOP clade</taxon>
        <taxon>Oryzoideae</taxon>
        <taxon>Oryzeae</taxon>
        <taxon>Oryzinae</taxon>
        <taxon>Oryza</taxon>
    </lineage>
</organism>
<keyword evidence="8" id="KW-1185">Reference proteome</keyword>
<sequence>MAFAESIWTFMPGKKGSVVQGPNTRTLTNAHDGILDDINCSQIAGKHVGDHSNCANVIKAGVISLLGKLVQYPERPGEPFCRYYMKFGECKHMTFCKYNHPKDRFSCKTTNTIRSESLCLHDQQTTILENQFGLPSLVDKATANTTNLVASASSSMTPDEIGEGKNNPDELDCSFVNFTGVCMYMWREAFIPYNFNTTAVKELVVFALQRRNIKYCDIYVTWCGKVLKGDEILSSIPIHTNTHIHVTPRLRGGELIPMEYERMDELIDHAVRDNNNDLFYYVNLPPKLINPYKDTWVTFLSDFSRYIIHQLLQYLNDTFGDPPSWIADISWVPDMWKTYNHSPNNNSTLWTPRYTLDLNSCSHFARNFLNHFGRGDGCQSSTYARLAANT</sequence>
<dbReference type="HOGENOM" id="CLU_039115_0_0_1"/>
<dbReference type="GO" id="GO:0003677">
    <property type="term" value="F:DNA binding"/>
    <property type="evidence" value="ECO:0007669"/>
    <property type="project" value="UniProtKB-KW"/>
</dbReference>
<dbReference type="SUPFAM" id="SSF54236">
    <property type="entry name" value="Ubiquitin-like"/>
    <property type="match status" value="1"/>
</dbReference>
<evidence type="ECO:0000256" key="4">
    <source>
        <dbReference type="ARBA" id="ARBA00023125"/>
    </source>
</evidence>
<keyword evidence="3 5" id="KW-0862">Zinc</keyword>
<dbReference type="InterPro" id="IPR050974">
    <property type="entry name" value="Plant_ZF_CCCH"/>
</dbReference>
<keyword evidence="1 5" id="KW-0479">Metal-binding</keyword>
<dbReference type="GO" id="GO:0008270">
    <property type="term" value="F:zinc ion binding"/>
    <property type="evidence" value="ECO:0007669"/>
    <property type="project" value="UniProtKB-KW"/>
</dbReference>
<evidence type="ECO:0000313" key="8">
    <source>
        <dbReference type="Proteomes" id="UP000026960"/>
    </source>
</evidence>